<dbReference type="Proteomes" id="UP000886005">
    <property type="component" value="Unassembled WGS sequence"/>
</dbReference>
<feature type="transmembrane region" description="Helical" evidence="1">
    <location>
        <begin position="102"/>
        <end position="122"/>
    </location>
</feature>
<evidence type="ECO:0008006" key="3">
    <source>
        <dbReference type="Google" id="ProtNLM"/>
    </source>
</evidence>
<dbReference type="EMBL" id="DRLD01000096">
    <property type="protein sequence ID" value="HED09741.1"/>
    <property type="molecule type" value="Genomic_DNA"/>
</dbReference>
<evidence type="ECO:0000313" key="2">
    <source>
        <dbReference type="EMBL" id="HED09741.1"/>
    </source>
</evidence>
<keyword evidence="1" id="KW-0472">Membrane</keyword>
<feature type="transmembrane region" description="Helical" evidence="1">
    <location>
        <begin position="15"/>
        <end position="34"/>
    </location>
</feature>
<dbReference type="InterPro" id="IPR021552">
    <property type="entry name" value="ArsP_2"/>
</dbReference>
<feature type="transmembrane region" description="Helical" evidence="1">
    <location>
        <begin position="46"/>
        <end position="65"/>
    </location>
</feature>
<name>A0A7V1LKL3_CALAY</name>
<feature type="transmembrane region" description="Helical" evidence="1">
    <location>
        <begin position="171"/>
        <end position="191"/>
    </location>
</feature>
<gene>
    <name evidence="2" type="ORF">ENJ10_03555</name>
</gene>
<dbReference type="AlphaFoldDB" id="A0A7V1LKL3"/>
<comment type="caution">
    <text evidence="2">The sequence shown here is derived from an EMBL/GenBank/DDBJ whole genome shotgun (WGS) entry which is preliminary data.</text>
</comment>
<feature type="transmembrane region" description="Helical" evidence="1">
    <location>
        <begin position="259"/>
        <end position="279"/>
    </location>
</feature>
<sequence>MTHIILESIETTLEVTLVIFFLMVAVDFLDVYFRGHIKNYIEASRFRQYVVASFLGVTPGCAGAYLNVTMYMHGFMSMGALTAGMIATTGDEAFVMMAEAPVRALLLFGGLFIAGLLLGAFFDRLQHRLGYQGCHNCELHTIHIQDHRHDWVHYFRVHIWKHILLHHVLRIAAWTLASVFLIKMGLFYFSLDALVHDHPALVFLFAILIGLLPISGPHLLFVSMFSGGIIPASVLIANSIVQDGHAMLPLMSYSLRDAVIIKGFKVLAAVVIAGLLYSFGL</sequence>
<keyword evidence="1" id="KW-0812">Transmembrane</keyword>
<reference evidence="2" key="1">
    <citation type="journal article" date="2020" name="mSystems">
        <title>Genome- and Community-Level Interaction Insights into Carbon Utilization and Element Cycling Functions of Hydrothermarchaeota in Hydrothermal Sediment.</title>
        <authorList>
            <person name="Zhou Z."/>
            <person name="Liu Y."/>
            <person name="Xu W."/>
            <person name="Pan J."/>
            <person name="Luo Z.H."/>
            <person name="Li M."/>
        </authorList>
    </citation>
    <scope>NUCLEOTIDE SEQUENCE [LARGE SCALE GENOMIC DNA]</scope>
    <source>
        <strain evidence="2">HyVt-456</strain>
    </source>
</reference>
<feature type="transmembrane region" description="Helical" evidence="1">
    <location>
        <begin position="198"/>
        <end position="214"/>
    </location>
</feature>
<accession>A0A7V1LKL3</accession>
<dbReference type="NCBIfam" id="NF037962">
    <property type="entry name" value="arsenic_eff"/>
    <property type="match status" value="1"/>
</dbReference>
<protein>
    <recommendedName>
        <fullName evidence="3">Selenocysteine protein</fullName>
    </recommendedName>
</protein>
<proteinExistence type="predicted"/>
<organism evidence="2">
    <name type="scientific">Caldithrix abyssi</name>
    <dbReference type="NCBI Taxonomy" id="187145"/>
    <lineage>
        <taxon>Bacteria</taxon>
        <taxon>Pseudomonadati</taxon>
        <taxon>Calditrichota</taxon>
        <taxon>Calditrichia</taxon>
        <taxon>Calditrichales</taxon>
        <taxon>Calditrichaceae</taxon>
        <taxon>Caldithrix</taxon>
    </lineage>
</organism>
<dbReference type="Pfam" id="PF11449">
    <property type="entry name" value="ArsP_2"/>
    <property type="match status" value="2"/>
</dbReference>
<keyword evidence="1" id="KW-1133">Transmembrane helix</keyword>
<evidence type="ECO:0000256" key="1">
    <source>
        <dbReference type="SAM" id="Phobius"/>
    </source>
</evidence>